<dbReference type="Proteomes" id="UP001500212">
    <property type="component" value="Unassembled WGS sequence"/>
</dbReference>
<sequence length="309" mass="34414">MGGASGPFRHRSFDADSGRWDGFPFRDGDIVISTRPRSGTTWTQMICALLIFQTPDLPAPLGRLSPWLDHLTMPRDEVYALLARQRHRRFIKTHMPLDALPVDRRVTYIVTARQPLDLAVSLYHHTTNIDIGRMRELTGNDLPTEPSAARKTLRDWLLDWISHDADPRTNPDSLPGVMRHLGGAWARRGDGNVLLIRYEDLCRDLEGQMRGLADRLGIAVPESAWPTLVRAATFERMRGGADRYVPGGGIIKSGTSFFRRGRPGAAEEILTGEELAAYRARVASLAAPDLVAWLHAPGGSGSVRLQDRR</sequence>
<evidence type="ECO:0000256" key="2">
    <source>
        <dbReference type="ARBA" id="ARBA00022679"/>
    </source>
</evidence>
<dbReference type="SUPFAM" id="SSF52540">
    <property type="entry name" value="P-loop containing nucleoside triphosphate hydrolases"/>
    <property type="match status" value="1"/>
</dbReference>
<organism evidence="4 5">
    <name type="scientific">Actinoallomurus liliacearum</name>
    <dbReference type="NCBI Taxonomy" id="1080073"/>
    <lineage>
        <taxon>Bacteria</taxon>
        <taxon>Bacillati</taxon>
        <taxon>Actinomycetota</taxon>
        <taxon>Actinomycetes</taxon>
        <taxon>Streptosporangiales</taxon>
        <taxon>Thermomonosporaceae</taxon>
        <taxon>Actinoallomurus</taxon>
    </lineage>
</organism>
<protein>
    <submittedName>
        <fullName evidence="4">Glycolipid sulfotransferase</fullName>
    </submittedName>
</protein>
<evidence type="ECO:0000259" key="3">
    <source>
        <dbReference type="Pfam" id="PF00685"/>
    </source>
</evidence>
<comment type="caution">
    <text evidence="4">The sequence shown here is derived from an EMBL/GenBank/DDBJ whole genome shotgun (WGS) entry which is preliminary data.</text>
</comment>
<dbReference type="EMBL" id="BAABHJ010000008">
    <property type="protein sequence ID" value="GAA4609415.1"/>
    <property type="molecule type" value="Genomic_DNA"/>
</dbReference>
<dbReference type="InterPro" id="IPR027417">
    <property type="entry name" value="P-loop_NTPase"/>
</dbReference>
<name>A0ABP8TIX0_9ACTN</name>
<evidence type="ECO:0000313" key="5">
    <source>
        <dbReference type="Proteomes" id="UP001500212"/>
    </source>
</evidence>
<dbReference type="Pfam" id="PF00685">
    <property type="entry name" value="Sulfotransfer_1"/>
    <property type="match status" value="1"/>
</dbReference>
<keyword evidence="2" id="KW-0808">Transferase</keyword>
<dbReference type="Gene3D" id="3.40.50.300">
    <property type="entry name" value="P-loop containing nucleotide triphosphate hydrolases"/>
    <property type="match status" value="1"/>
</dbReference>
<dbReference type="InterPro" id="IPR000863">
    <property type="entry name" value="Sulfotransferase_dom"/>
</dbReference>
<feature type="domain" description="Sulfotransferase" evidence="3">
    <location>
        <begin position="27"/>
        <end position="267"/>
    </location>
</feature>
<comment type="similarity">
    <text evidence="1">Belongs to the sulfotransferase 1 family.</text>
</comment>
<accession>A0ABP8TIX0</accession>
<dbReference type="PANTHER" id="PTHR11783">
    <property type="entry name" value="SULFOTRANSFERASE SULT"/>
    <property type="match status" value="1"/>
</dbReference>
<keyword evidence="5" id="KW-1185">Reference proteome</keyword>
<evidence type="ECO:0000256" key="1">
    <source>
        <dbReference type="ARBA" id="ARBA00005771"/>
    </source>
</evidence>
<gene>
    <name evidence="4" type="ORF">GCM10023195_37940</name>
</gene>
<dbReference type="RefSeq" id="WP_345355482.1">
    <property type="nucleotide sequence ID" value="NZ_BAABHJ010000008.1"/>
</dbReference>
<reference evidence="5" key="1">
    <citation type="journal article" date="2019" name="Int. J. Syst. Evol. Microbiol.">
        <title>The Global Catalogue of Microorganisms (GCM) 10K type strain sequencing project: providing services to taxonomists for standard genome sequencing and annotation.</title>
        <authorList>
            <consortium name="The Broad Institute Genomics Platform"/>
            <consortium name="The Broad Institute Genome Sequencing Center for Infectious Disease"/>
            <person name="Wu L."/>
            <person name="Ma J."/>
        </authorList>
    </citation>
    <scope>NUCLEOTIDE SEQUENCE [LARGE SCALE GENOMIC DNA]</scope>
    <source>
        <strain evidence="5">JCM 17938</strain>
    </source>
</reference>
<proteinExistence type="inferred from homology"/>
<evidence type="ECO:0000313" key="4">
    <source>
        <dbReference type="EMBL" id="GAA4609415.1"/>
    </source>
</evidence>